<dbReference type="InParanoid" id="A0A1W0W1S7"/>
<proteinExistence type="predicted"/>
<protein>
    <submittedName>
        <fullName evidence="2">Uncharacterized protein</fullName>
    </submittedName>
</protein>
<evidence type="ECO:0000313" key="2">
    <source>
        <dbReference type="EMBL" id="OQU88349.1"/>
    </source>
</evidence>
<keyword evidence="3" id="KW-1185">Reference proteome</keyword>
<feature type="region of interest" description="Disordered" evidence="1">
    <location>
        <begin position="44"/>
        <end position="64"/>
    </location>
</feature>
<organism evidence="2 3">
    <name type="scientific">Sorghum bicolor</name>
    <name type="common">Sorghum</name>
    <name type="synonym">Sorghum vulgare</name>
    <dbReference type="NCBI Taxonomy" id="4558"/>
    <lineage>
        <taxon>Eukaryota</taxon>
        <taxon>Viridiplantae</taxon>
        <taxon>Streptophyta</taxon>
        <taxon>Embryophyta</taxon>
        <taxon>Tracheophyta</taxon>
        <taxon>Spermatophyta</taxon>
        <taxon>Magnoliopsida</taxon>
        <taxon>Liliopsida</taxon>
        <taxon>Poales</taxon>
        <taxon>Poaceae</taxon>
        <taxon>PACMAD clade</taxon>
        <taxon>Panicoideae</taxon>
        <taxon>Andropogonodae</taxon>
        <taxon>Andropogoneae</taxon>
        <taxon>Sorghinae</taxon>
        <taxon>Sorghum</taxon>
    </lineage>
</organism>
<gene>
    <name evidence="2" type="ORF">SORBI_3002G016250</name>
</gene>
<sequence length="106" mass="11844">MAALPEAPPSSLLWSSSLARGGWRRISLHLLWCSLLPAQSTHARGSRCTSLSPSPAAHPSPSSTMVDLAPMQTDRALQFWRQCPDVHWIYWSWRRPALIRSLTQPG</sequence>
<feature type="compositionally biased region" description="Low complexity" evidence="1">
    <location>
        <begin position="50"/>
        <end position="63"/>
    </location>
</feature>
<evidence type="ECO:0000313" key="3">
    <source>
        <dbReference type="Proteomes" id="UP000000768"/>
    </source>
</evidence>
<accession>A0A1W0W1S7</accession>
<dbReference type="Proteomes" id="UP000000768">
    <property type="component" value="Chromosome 2"/>
</dbReference>
<dbReference type="AlphaFoldDB" id="A0A1W0W1S7"/>
<dbReference type="EMBL" id="CM000761">
    <property type="protein sequence ID" value="OQU88349.1"/>
    <property type="molecule type" value="Genomic_DNA"/>
</dbReference>
<dbReference type="Gramene" id="OQU88349">
    <property type="protein sequence ID" value="OQU88349"/>
    <property type="gene ID" value="SORBI_3002G016250"/>
</dbReference>
<evidence type="ECO:0000256" key="1">
    <source>
        <dbReference type="SAM" id="MobiDB-lite"/>
    </source>
</evidence>
<name>A0A1W0W1S7_SORBI</name>
<reference evidence="2 3" key="1">
    <citation type="journal article" date="2009" name="Nature">
        <title>The Sorghum bicolor genome and the diversification of grasses.</title>
        <authorList>
            <person name="Paterson A.H."/>
            <person name="Bowers J.E."/>
            <person name="Bruggmann R."/>
            <person name="Dubchak I."/>
            <person name="Grimwood J."/>
            <person name="Gundlach H."/>
            <person name="Haberer G."/>
            <person name="Hellsten U."/>
            <person name="Mitros T."/>
            <person name="Poliakov A."/>
            <person name="Schmutz J."/>
            <person name="Spannagl M."/>
            <person name="Tang H."/>
            <person name="Wang X."/>
            <person name="Wicker T."/>
            <person name="Bharti A.K."/>
            <person name="Chapman J."/>
            <person name="Feltus F.A."/>
            <person name="Gowik U."/>
            <person name="Grigoriev I.V."/>
            <person name="Lyons E."/>
            <person name="Maher C.A."/>
            <person name="Martis M."/>
            <person name="Narechania A."/>
            <person name="Otillar R.P."/>
            <person name="Penning B.W."/>
            <person name="Salamov A.A."/>
            <person name="Wang Y."/>
            <person name="Zhang L."/>
            <person name="Carpita N.C."/>
            <person name="Freeling M."/>
            <person name="Gingle A.R."/>
            <person name="Hash C.T."/>
            <person name="Keller B."/>
            <person name="Klein P."/>
            <person name="Kresovich S."/>
            <person name="McCann M.C."/>
            <person name="Ming R."/>
            <person name="Peterson D.G."/>
            <person name="Mehboob-ur-Rahman"/>
            <person name="Ware D."/>
            <person name="Westhoff P."/>
            <person name="Mayer K.F."/>
            <person name="Messing J."/>
            <person name="Rokhsar D.S."/>
        </authorList>
    </citation>
    <scope>NUCLEOTIDE SEQUENCE [LARGE SCALE GENOMIC DNA]</scope>
    <source>
        <strain evidence="3">cv. BTx623</strain>
    </source>
</reference>
<reference evidence="3" key="2">
    <citation type="journal article" date="2018" name="Plant J.">
        <title>The Sorghum bicolor reference genome: improved assembly, gene annotations, a transcriptome atlas, and signatures of genome organization.</title>
        <authorList>
            <person name="McCormick R.F."/>
            <person name="Truong S.K."/>
            <person name="Sreedasyam A."/>
            <person name="Jenkins J."/>
            <person name="Shu S."/>
            <person name="Sims D."/>
            <person name="Kennedy M."/>
            <person name="Amirebrahimi M."/>
            <person name="Weers B.D."/>
            <person name="McKinley B."/>
            <person name="Mattison A."/>
            <person name="Morishige D.T."/>
            <person name="Grimwood J."/>
            <person name="Schmutz J."/>
            <person name="Mullet J.E."/>
        </authorList>
    </citation>
    <scope>NUCLEOTIDE SEQUENCE [LARGE SCALE GENOMIC DNA]</scope>
    <source>
        <strain evidence="3">cv. BTx623</strain>
    </source>
</reference>